<evidence type="ECO:0000313" key="6">
    <source>
        <dbReference type="EMBL" id="KAJ3663753.1"/>
    </source>
</evidence>
<dbReference type="GO" id="GO:0012505">
    <property type="term" value="C:endomembrane system"/>
    <property type="evidence" value="ECO:0007669"/>
    <property type="project" value="UniProtKB-SubCell"/>
</dbReference>
<dbReference type="Pfam" id="PF00928">
    <property type="entry name" value="Adap_comp_sub"/>
    <property type="match status" value="1"/>
</dbReference>
<dbReference type="InterPro" id="IPR001392">
    <property type="entry name" value="Clathrin_mu"/>
</dbReference>
<accession>A0AA38IY15</accession>
<feature type="domain" description="MHD" evidence="5">
    <location>
        <begin position="578"/>
        <end position="820"/>
    </location>
</feature>
<keyword evidence="4" id="KW-0472">Membrane</keyword>
<dbReference type="PROSITE" id="PS00991">
    <property type="entry name" value="CLAT_ADAPTOR_M_2"/>
    <property type="match status" value="1"/>
</dbReference>
<dbReference type="PANTHER" id="PTHR10529">
    <property type="entry name" value="AP COMPLEX SUBUNIT MU"/>
    <property type="match status" value="1"/>
</dbReference>
<keyword evidence="3" id="KW-0653">Protein transport</keyword>
<keyword evidence="7" id="KW-1185">Reference proteome</keyword>
<protein>
    <recommendedName>
        <fullName evidence="5">MHD domain-containing protein</fullName>
    </recommendedName>
</protein>
<dbReference type="SUPFAM" id="SSF49447">
    <property type="entry name" value="Second domain of Mu2 adaptin subunit (ap50) of ap2 adaptor"/>
    <property type="match status" value="1"/>
</dbReference>
<dbReference type="Gene3D" id="2.60.40.1170">
    <property type="entry name" value="Mu homology domain, subdomain B"/>
    <property type="match status" value="2"/>
</dbReference>
<proteinExistence type="predicted"/>
<name>A0AA38IY15_9CUCU</name>
<dbReference type="GO" id="GO:0016192">
    <property type="term" value="P:vesicle-mediated transport"/>
    <property type="evidence" value="ECO:0007669"/>
    <property type="project" value="InterPro"/>
</dbReference>
<keyword evidence="2" id="KW-0813">Transport</keyword>
<reference evidence="6" key="1">
    <citation type="journal article" date="2023" name="G3 (Bethesda)">
        <title>Whole genome assemblies of Zophobas morio and Tenebrio molitor.</title>
        <authorList>
            <person name="Kaur S."/>
            <person name="Stinson S.A."/>
            <person name="diCenzo G.C."/>
        </authorList>
    </citation>
    <scope>NUCLEOTIDE SEQUENCE</scope>
    <source>
        <strain evidence="6">QUZm001</strain>
    </source>
</reference>
<dbReference type="GO" id="GO:0006886">
    <property type="term" value="P:intracellular protein transport"/>
    <property type="evidence" value="ECO:0007669"/>
    <property type="project" value="InterPro"/>
</dbReference>
<gene>
    <name evidence="6" type="ORF">Zmor_007980</name>
</gene>
<evidence type="ECO:0000256" key="3">
    <source>
        <dbReference type="ARBA" id="ARBA00022927"/>
    </source>
</evidence>
<evidence type="ECO:0000256" key="4">
    <source>
        <dbReference type="ARBA" id="ARBA00023136"/>
    </source>
</evidence>
<dbReference type="Proteomes" id="UP001168821">
    <property type="component" value="Unassembled WGS sequence"/>
</dbReference>
<dbReference type="InterPro" id="IPR050431">
    <property type="entry name" value="Adaptor_comp_med_subunit"/>
</dbReference>
<dbReference type="PROSITE" id="PS51072">
    <property type="entry name" value="MHD"/>
    <property type="match status" value="1"/>
</dbReference>
<dbReference type="GO" id="GO:0030131">
    <property type="term" value="C:clathrin adaptor complex"/>
    <property type="evidence" value="ECO:0007669"/>
    <property type="project" value="InterPro"/>
</dbReference>
<comment type="subcellular location">
    <subcellularLocation>
        <location evidence="1">Endomembrane system</location>
    </subcellularLocation>
</comment>
<organism evidence="6 7">
    <name type="scientific">Zophobas morio</name>
    <dbReference type="NCBI Taxonomy" id="2755281"/>
    <lineage>
        <taxon>Eukaryota</taxon>
        <taxon>Metazoa</taxon>
        <taxon>Ecdysozoa</taxon>
        <taxon>Arthropoda</taxon>
        <taxon>Hexapoda</taxon>
        <taxon>Insecta</taxon>
        <taxon>Pterygota</taxon>
        <taxon>Neoptera</taxon>
        <taxon>Endopterygota</taxon>
        <taxon>Coleoptera</taxon>
        <taxon>Polyphaga</taxon>
        <taxon>Cucujiformia</taxon>
        <taxon>Tenebrionidae</taxon>
        <taxon>Zophobas</taxon>
    </lineage>
</organism>
<evidence type="ECO:0000256" key="1">
    <source>
        <dbReference type="ARBA" id="ARBA00004308"/>
    </source>
</evidence>
<evidence type="ECO:0000259" key="5">
    <source>
        <dbReference type="PROSITE" id="PS51072"/>
    </source>
</evidence>
<dbReference type="InterPro" id="IPR028565">
    <property type="entry name" value="MHD"/>
</dbReference>
<dbReference type="EMBL" id="JALNTZ010000002">
    <property type="protein sequence ID" value="KAJ3663753.1"/>
    <property type="molecule type" value="Genomic_DNA"/>
</dbReference>
<dbReference type="AlphaFoldDB" id="A0AA38IY15"/>
<comment type="caution">
    <text evidence="6">The sequence shown here is derived from an EMBL/GenBank/DDBJ whole genome shotgun (WGS) entry which is preliminary data.</text>
</comment>
<dbReference type="InterPro" id="IPR036168">
    <property type="entry name" value="AP2_Mu_C_sf"/>
</dbReference>
<evidence type="ECO:0000313" key="7">
    <source>
        <dbReference type="Proteomes" id="UP001168821"/>
    </source>
</evidence>
<dbReference type="PRINTS" id="PR00314">
    <property type="entry name" value="CLATHRINADPT"/>
</dbReference>
<sequence>MSNSKDAYMALPCKKCKILPNSGLTCLKCNSLSHPSCIKLLRNIKYISDKEIICCDRSEDQDEVSPRDMWIRTFVIETISPLLEEIKLLRQEVMSLKKNNDTVDAAVAPLRLEIKTLSDEVKCLRDSNLDLVKLFFNSPNTNINSKMFSKSFKLSSSVSQQPKHDNIYDKQLMKGHPPSVNKSALESDMNVYNNIEDTNVVSGHSKSIPANVDDKTNDIVSVHKKQVPANVEDKMNDEQGSWLTQRRRRFKKRATITGTSTDDNNSSFTSSYVKRAWFYIGKVDKDAEIDAIKTYIGKRLKNSDVELIIEKLPAKGNFQAFKLGVPFIHKEVLQDTEFWPKALVPEDRHHPALFITVTIPLTTKNSSFPSSNNCRYNFRRANFCRLYEDLCDINWSFLDSVDDVNLALDKFYDSLYLIINLHVPLTKPNKPNFPPWISSDIKQIIKTKNYHRHLWMRTRCPHHYQEFKKLRAVLKRQISESYNFYLAKIQEDVKSNPAALWRFLHQKKGTSRIPNQLVDDDNTEYAEPQKIVDAFASTFERAFSPVDSSPPQFSSCSLSSFSLSHVREEDLIPIMAKCSNNLTAGDDSIPSFMVRDCRFLLAKPLAIIINLALRSGLSDKILLAINSQDAGSLEDVKFHQCVQLSRIFEKNIYFIPPDGDFELMSYRMNTDIKPLIAIQTKVVHSSSSRIEYAVKATAQFKSSSTASNVEVTLPVCQDVDSPVFRSSSGAASYVPEECAVVWKIKYFPGGSEVALNAQFRLSSIRSEEKREKTPVRVKFMIPYFTVSGLQIKYMKVIEKSNYKALTWVRYTTQNGEYLVSFN</sequence>
<evidence type="ECO:0000256" key="2">
    <source>
        <dbReference type="ARBA" id="ARBA00022448"/>
    </source>
</evidence>
<dbReference type="InterPro" id="IPR018240">
    <property type="entry name" value="Clathrin_mu_CS"/>
</dbReference>